<dbReference type="Proteomes" id="UP000199628">
    <property type="component" value="Unassembled WGS sequence"/>
</dbReference>
<evidence type="ECO:0000313" key="2">
    <source>
        <dbReference type="EMBL" id="SDD30236.1"/>
    </source>
</evidence>
<accession>A0A1G6TP25</accession>
<evidence type="ECO:0000313" key="3">
    <source>
        <dbReference type="Proteomes" id="UP000199628"/>
    </source>
</evidence>
<protein>
    <submittedName>
        <fullName evidence="2">Prepilin peptidase CpaA</fullName>
    </submittedName>
</protein>
<keyword evidence="1" id="KW-1133">Transmembrane helix</keyword>
<gene>
    <name evidence="2" type="ORF">SAMN04488239_106135</name>
</gene>
<keyword evidence="3" id="KW-1185">Reference proteome</keyword>
<proteinExistence type="predicted"/>
<dbReference type="EMBL" id="FMZV01000006">
    <property type="protein sequence ID" value="SDD30236.1"/>
    <property type="molecule type" value="Genomic_DNA"/>
</dbReference>
<dbReference type="RefSeq" id="WP_093030923.1">
    <property type="nucleotide sequence ID" value="NZ_FMZV01000006.1"/>
</dbReference>
<feature type="transmembrane region" description="Helical" evidence="1">
    <location>
        <begin position="7"/>
        <end position="24"/>
    </location>
</feature>
<keyword evidence="1" id="KW-0812">Transmembrane</keyword>
<dbReference type="AlphaFoldDB" id="A0A1G6TP25"/>
<dbReference type="Gene3D" id="1.20.120.1220">
    <property type="match status" value="1"/>
</dbReference>
<feature type="transmembrane region" description="Helical" evidence="1">
    <location>
        <begin position="117"/>
        <end position="138"/>
    </location>
</feature>
<feature type="transmembrane region" description="Helical" evidence="1">
    <location>
        <begin position="159"/>
        <end position="179"/>
    </location>
</feature>
<sequence length="182" mass="19428">MVIPAEAARWFLPFVLPICLYVAYTDLSEMKIRNHAVTALALVFVLVGFFVFPPFTDNWASGRIATVPMALPTYVWQLLHLPMILLIGIVLNAGGAIGAGDAKFAAAAAPFIWTGDLVLAIGLLTAGLLGAFVTHRIAKHTPLRRIAPNWKSWATGKKFPMGLALGGSLAAYLGFGAFYGTG</sequence>
<name>A0A1G6TP25_9RHOB</name>
<keyword evidence="1" id="KW-0472">Membrane</keyword>
<dbReference type="OrthoDB" id="7709484at2"/>
<feature type="transmembrane region" description="Helical" evidence="1">
    <location>
        <begin position="36"/>
        <end position="53"/>
    </location>
</feature>
<reference evidence="3" key="1">
    <citation type="submission" date="2016-10" db="EMBL/GenBank/DDBJ databases">
        <authorList>
            <person name="Varghese N."/>
            <person name="Submissions S."/>
        </authorList>
    </citation>
    <scope>NUCLEOTIDE SEQUENCE [LARGE SCALE GENOMIC DNA]</scope>
    <source>
        <strain evidence="3">CGMCC 1.9108</strain>
    </source>
</reference>
<evidence type="ECO:0000256" key="1">
    <source>
        <dbReference type="SAM" id="Phobius"/>
    </source>
</evidence>
<dbReference type="STRING" id="639004.SAMN04488239_106135"/>
<feature type="transmembrane region" description="Helical" evidence="1">
    <location>
        <begin position="74"/>
        <end position="97"/>
    </location>
</feature>
<organism evidence="2 3">
    <name type="scientific">Ruegeria marina</name>
    <dbReference type="NCBI Taxonomy" id="639004"/>
    <lineage>
        <taxon>Bacteria</taxon>
        <taxon>Pseudomonadati</taxon>
        <taxon>Pseudomonadota</taxon>
        <taxon>Alphaproteobacteria</taxon>
        <taxon>Rhodobacterales</taxon>
        <taxon>Roseobacteraceae</taxon>
        <taxon>Ruegeria</taxon>
    </lineage>
</organism>